<name>G9YP06_FLAPL</name>
<proteinExistence type="predicted"/>
<dbReference type="Proteomes" id="UP000004459">
    <property type="component" value="Unassembled WGS sequence"/>
</dbReference>
<evidence type="ECO:0000313" key="2">
    <source>
        <dbReference type="Proteomes" id="UP000004459"/>
    </source>
</evidence>
<protein>
    <submittedName>
        <fullName evidence="1">Uncharacterized protein</fullName>
    </submittedName>
</protein>
<evidence type="ECO:0000313" key="1">
    <source>
        <dbReference type="EMBL" id="EHM52978.1"/>
    </source>
</evidence>
<dbReference type="PATRIC" id="fig|411475.3.peg.1084"/>
<dbReference type="AlphaFoldDB" id="G9YP06"/>
<reference evidence="1 2" key="1">
    <citation type="submission" date="2011-08" db="EMBL/GenBank/DDBJ databases">
        <authorList>
            <person name="Weinstock G."/>
            <person name="Sodergren E."/>
            <person name="Clifton S."/>
            <person name="Fulton L."/>
            <person name="Fulton B."/>
            <person name="Courtney L."/>
            <person name="Fronick C."/>
            <person name="Harrison M."/>
            <person name="Strong C."/>
            <person name="Farmer C."/>
            <person name="Delahaunty K."/>
            <person name="Markovic C."/>
            <person name="Hall O."/>
            <person name="Minx P."/>
            <person name="Tomlinson C."/>
            <person name="Mitreva M."/>
            <person name="Hou S."/>
            <person name="Chen J."/>
            <person name="Wollam A."/>
            <person name="Pepin K.H."/>
            <person name="Johnson M."/>
            <person name="Bhonagiri V."/>
            <person name="Zhang X."/>
            <person name="Suruliraj S."/>
            <person name="Warren W."/>
            <person name="Chinwalla A."/>
            <person name="Mardis E.R."/>
            <person name="Wilson R.K."/>
        </authorList>
    </citation>
    <scope>NUCLEOTIDE SEQUENCE [LARGE SCALE GENOMIC DNA]</scope>
    <source>
        <strain evidence="1 2">ATCC 29863</strain>
    </source>
</reference>
<gene>
    <name evidence="1" type="ORF">HMPREF0372_01247</name>
</gene>
<organism evidence="1 2">
    <name type="scientific">Flavonifractor plautii ATCC 29863</name>
    <dbReference type="NCBI Taxonomy" id="411475"/>
    <lineage>
        <taxon>Bacteria</taxon>
        <taxon>Bacillati</taxon>
        <taxon>Bacillota</taxon>
        <taxon>Clostridia</taxon>
        <taxon>Eubacteriales</taxon>
        <taxon>Oscillospiraceae</taxon>
        <taxon>Flavonifractor</taxon>
    </lineage>
</organism>
<accession>G9YP06</accession>
<comment type="caution">
    <text evidence="1">The sequence shown here is derived from an EMBL/GenBank/DDBJ whole genome shotgun (WGS) entry which is preliminary data.</text>
</comment>
<sequence>MCSKKDIFEVFRGLGGAFPWLAPVSEPPTGISALFEHSQGTKIRKNDIQKLVRRFVGFVNQQAGAFLLPGEFKKGTHFYVRFAE</sequence>
<dbReference type="HOGENOM" id="CLU_2522667_0_0_9"/>
<dbReference type="EMBL" id="AGCK01000087">
    <property type="protein sequence ID" value="EHM52978.1"/>
    <property type="molecule type" value="Genomic_DNA"/>
</dbReference>